<evidence type="ECO:0000313" key="3">
    <source>
        <dbReference type="Proteomes" id="UP000299102"/>
    </source>
</evidence>
<organism evidence="2 3">
    <name type="scientific">Eumeta variegata</name>
    <name type="common">Bagworm moth</name>
    <name type="synonym">Eumeta japonica</name>
    <dbReference type="NCBI Taxonomy" id="151549"/>
    <lineage>
        <taxon>Eukaryota</taxon>
        <taxon>Metazoa</taxon>
        <taxon>Ecdysozoa</taxon>
        <taxon>Arthropoda</taxon>
        <taxon>Hexapoda</taxon>
        <taxon>Insecta</taxon>
        <taxon>Pterygota</taxon>
        <taxon>Neoptera</taxon>
        <taxon>Endopterygota</taxon>
        <taxon>Lepidoptera</taxon>
        <taxon>Glossata</taxon>
        <taxon>Ditrysia</taxon>
        <taxon>Tineoidea</taxon>
        <taxon>Psychidae</taxon>
        <taxon>Oiketicinae</taxon>
        <taxon>Eumeta</taxon>
    </lineage>
</organism>
<feature type="compositionally biased region" description="Basic residues" evidence="1">
    <location>
        <begin position="31"/>
        <end position="41"/>
    </location>
</feature>
<evidence type="ECO:0000313" key="2">
    <source>
        <dbReference type="EMBL" id="GBP23268.1"/>
    </source>
</evidence>
<dbReference type="AlphaFoldDB" id="A0A4C1UAD1"/>
<proteinExistence type="predicted"/>
<sequence>MTKSPVIANIHNVRPERESTPSATNDSSMRGSRRRRGRRGSALRPIKYDPGNLQTRYVMRIIYETMSYVKLLVIKPLTTYRLTVGIKLCLSRTPRATARAATKWHSIVPPPPGGK</sequence>
<protein>
    <submittedName>
        <fullName evidence="2">Uncharacterized protein</fullName>
    </submittedName>
</protein>
<evidence type="ECO:0000256" key="1">
    <source>
        <dbReference type="SAM" id="MobiDB-lite"/>
    </source>
</evidence>
<feature type="region of interest" description="Disordered" evidence="1">
    <location>
        <begin position="1"/>
        <end position="46"/>
    </location>
</feature>
<dbReference type="Proteomes" id="UP000299102">
    <property type="component" value="Unassembled WGS sequence"/>
</dbReference>
<gene>
    <name evidence="2" type="ORF">EVAR_75981_1</name>
</gene>
<name>A0A4C1UAD1_EUMVA</name>
<keyword evidence="3" id="KW-1185">Reference proteome</keyword>
<accession>A0A4C1UAD1</accession>
<dbReference type="EMBL" id="BGZK01000149">
    <property type="protein sequence ID" value="GBP23268.1"/>
    <property type="molecule type" value="Genomic_DNA"/>
</dbReference>
<comment type="caution">
    <text evidence="2">The sequence shown here is derived from an EMBL/GenBank/DDBJ whole genome shotgun (WGS) entry which is preliminary data.</text>
</comment>
<reference evidence="2 3" key="1">
    <citation type="journal article" date="2019" name="Commun. Biol.">
        <title>The bagworm genome reveals a unique fibroin gene that provides high tensile strength.</title>
        <authorList>
            <person name="Kono N."/>
            <person name="Nakamura H."/>
            <person name="Ohtoshi R."/>
            <person name="Tomita M."/>
            <person name="Numata K."/>
            <person name="Arakawa K."/>
        </authorList>
    </citation>
    <scope>NUCLEOTIDE SEQUENCE [LARGE SCALE GENOMIC DNA]</scope>
</reference>